<feature type="transmembrane region" description="Helical" evidence="1">
    <location>
        <begin position="174"/>
        <end position="191"/>
    </location>
</feature>
<gene>
    <name evidence="2" type="ORF">SJAV_06290</name>
</gene>
<keyword evidence="1" id="KW-1133">Transmembrane helix</keyword>
<reference evidence="2" key="1">
    <citation type="submission" date="2024-03" db="EMBL/GenBank/DDBJ databases">
        <title>Complete genome sequence of Sulfurisphaera javensis strain KD-1.</title>
        <authorList>
            <person name="Sakai H."/>
            <person name="Nur N."/>
            <person name="Suwanto A."/>
            <person name="Kurosawa N."/>
        </authorList>
    </citation>
    <scope>NUCLEOTIDE SEQUENCE</scope>
    <source>
        <strain evidence="2">KD-1</strain>
    </source>
</reference>
<name>A0AAT9GP63_9CREN</name>
<sequence>MIFSLVTNSYTLKLIINGPVTVIFSNSTTTFLITNSTIVNFNNSVKITVFSSNPSYYIVVNGSKYYNEFTENINKSEILEIKALPEFIKIQINLNGTGNLRISLNNGSFLVINKSTSFFVLNNSIVYINSVKTIDINGIKTNFYVFVVSSNETLNISFVKENNSAMSPKISSQGFLGIGLGLIGLSLYIFFRRRQQ</sequence>
<evidence type="ECO:0008006" key="3">
    <source>
        <dbReference type="Google" id="ProtNLM"/>
    </source>
</evidence>
<dbReference type="KEGG" id="sjv:SJAV_06290"/>
<evidence type="ECO:0000256" key="1">
    <source>
        <dbReference type="SAM" id="Phobius"/>
    </source>
</evidence>
<organism evidence="2">
    <name type="scientific">Sulfurisphaera javensis</name>
    <dbReference type="NCBI Taxonomy" id="2049879"/>
    <lineage>
        <taxon>Archaea</taxon>
        <taxon>Thermoproteota</taxon>
        <taxon>Thermoprotei</taxon>
        <taxon>Sulfolobales</taxon>
        <taxon>Sulfolobaceae</taxon>
        <taxon>Sulfurisphaera</taxon>
    </lineage>
</organism>
<dbReference type="EMBL" id="AP031322">
    <property type="protein sequence ID" value="BFH72685.1"/>
    <property type="molecule type" value="Genomic_DNA"/>
</dbReference>
<dbReference type="AlphaFoldDB" id="A0AAT9GP63"/>
<keyword evidence="1" id="KW-0472">Membrane</keyword>
<dbReference type="GeneID" id="92353564"/>
<keyword evidence="1" id="KW-0812">Transmembrane</keyword>
<protein>
    <recommendedName>
        <fullName evidence="3">LPXTG cell wall anchor domain-containing protein</fullName>
    </recommendedName>
</protein>
<dbReference type="RefSeq" id="WP_369610889.1">
    <property type="nucleotide sequence ID" value="NZ_AP031322.1"/>
</dbReference>
<proteinExistence type="predicted"/>
<evidence type="ECO:0000313" key="2">
    <source>
        <dbReference type="EMBL" id="BFH72685.1"/>
    </source>
</evidence>
<accession>A0AAT9GP63</accession>